<reference evidence="2 3" key="1">
    <citation type="submission" date="2019-05" db="EMBL/GenBank/DDBJ databases">
        <title>Draft genome sequence of Nonomuraea zeae DSM 100528.</title>
        <authorList>
            <person name="Saricaoglu S."/>
            <person name="Isik K."/>
        </authorList>
    </citation>
    <scope>NUCLEOTIDE SEQUENCE [LARGE SCALE GENOMIC DNA]</scope>
    <source>
        <strain evidence="2 3">DSM 100528</strain>
    </source>
</reference>
<dbReference type="OrthoDB" id="10006501at2"/>
<dbReference type="AlphaFoldDB" id="A0A5S4G7R7"/>
<protein>
    <recommendedName>
        <fullName evidence="4">DUF732 domain-containing protein</fullName>
    </recommendedName>
</protein>
<gene>
    <name evidence="2" type="ORF">ETD85_33620</name>
</gene>
<evidence type="ECO:0000256" key="1">
    <source>
        <dbReference type="SAM" id="SignalP"/>
    </source>
</evidence>
<comment type="caution">
    <text evidence="2">The sequence shown here is derived from an EMBL/GenBank/DDBJ whole genome shotgun (WGS) entry which is preliminary data.</text>
</comment>
<dbReference type="Proteomes" id="UP000306628">
    <property type="component" value="Unassembled WGS sequence"/>
</dbReference>
<dbReference type="EMBL" id="VCKX01000128">
    <property type="protein sequence ID" value="TMR29055.1"/>
    <property type="molecule type" value="Genomic_DNA"/>
</dbReference>
<name>A0A5S4G7R7_9ACTN</name>
<evidence type="ECO:0008006" key="4">
    <source>
        <dbReference type="Google" id="ProtNLM"/>
    </source>
</evidence>
<evidence type="ECO:0000313" key="2">
    <source>
        <dbReference type="EMBL" id="TMR29055.1"/>
    </source>
</evidence>
<feature type="signal peptide" evidence="1">
    <location>
        <begin position="1"/>
        <end position="24"/>
    </location>
</feature>
<accession>A0A5S4G7R7</accession>
<keyword evidence="3" id="KW-1185">Reference proteome</keyword>
<organism evidence="2 3">
    <name type="scientific">Nonomuraea zeae</name>
    <dbReference type="NCBI Taxonomy" id="1642303"/>
    <lineage>
        <taxon>Bacteria</taxon>
        <taxon>Bacillati</taxon>
        <taxon>Actinomycetota</taxon>
        <taxon>Actinomycetes</taxon>
        <taxon>Streptosporangiales</taxon>
        <taxon>Streptosporangiaceae</taxon>
        <taxon>Nonomuraea</taxon>
    </lineage>
</organism>
<evidence type="ECO:0000313" key="3">
    <source>
        <dbReference type="Proteomes" id="UP000306628"/>
    </source>
</evidence>
<dbReference type="RefSeq" id="WP_138693844.1">
    <property type="nucleotide sequence ID" value="NZ_JBHSAZ010000043.1"/>
</dbReference>
<proteinExistence type="predicted"/>
<feature type="chain" id="PRO_5039282839" description="DUF732 domain-containing protein" evidence="1">
    <location>
        <begin position="25"/>
        <end position="111"/>
    </location>
</feature>
<keyword evidence="1" id="KW-0732">Signal</keyword>
<sequence>MRHLTKKLLAALATATLAASGVAAATALPAAASTAASTGTASTVQGGALFSGTGKGIKEAVALANAEAAARNLALFHGFTECDVFESVVSQDPGSLVFFAVVSVRCVDVSR</sequence>